<dbReference type="OMA" id="QPCEKQV"/>
<feature type="compositionally biased region" description="Low complexity" evidence="1">
    <location>
        <begin position="815"/>
        <end position="825"/>
    </location>
</feature>
<sequence length="1273" mass="138393">MTSGTEGPLLELSQDGTVRTGLFPSELWIQKQNETQDSPELQADPEVCQVYVQTGRQSSPEWSTGFLSHDGSIKNLNDIRSLDSVSAGGMSGKPHPVMLIRANPISDTDDETETSPLVPSSDVLQALHAGDEDALQTSGSPELPADSPELINCKPGLLSYSKNPHLETSTETERKPLESVFQPSPPLVLQETVNTPTSEFSSLSSQSYSETDSANSKICPNQYVAHQLYLMTCDPEPTQVTHTTCTVSCASPACRLNVPSPVTLSRLVNNIVRDVSGTLRDRTKSTSAERASVAEITPSTYQDDAILSESSLTAFADFSSRPTFPSKRATNNLNNNLSPTGESPITKRFCSNAKEVIDRILPEPQPVSLHQVDVRPRNETHQMGSPHCQEAKVHLCHPVSLAGMLRLSSSENKNTPTYSSGIHAHAVIGKDRHEPSIPYLSSNVAFGHVPASRFDAAAARSVDVAISEDQHTDSLITPMPGSHIASLPSPVDFQPCVSQASNILHVPMGAYTFQSPPLHTPAVHMPDAFLLGETKQLSHHSANSPARAVPDVHSRKDATLDAPWNSPPIVALASVAVPTIPSSSLLRSMLSNVDSQGVHFNSLLAHSSASKSPKHTPTVSSSQNRQASTPVSVSGLVSPSPRLIPLNSPVVPKNMLPSALSPSVTLDKPFRLPPPPYPGKKPGLSVEESYMYPHSMHSSRYHQTMLSNDVISPVHESDQKLLRTATRPLINSIHSPRINTCHCAYCVSACRYVCTAATANIPPKRASKRSRRRNPSQKKSLPMQMRAAPQDASPQQSAPSDRTSKLAQTLPASPSDASLQSATLSSQSEKYLATYPSDEEVLHPHPPFTSKGVDRLPNPIVQTVVTLSKAEVVSLPPDTTAKPEKNRPGSQTTLITPQPCLKQMSSPDQLQHPQASLVAQEEVIPAQTQPCEKQVLSQPCEKQVLLIDHGPKTSTVRQRDINPSLTRPCKEQMTSLDGVPEVSKIPQGDMHIKPKQKMLCLELCPSSNQVPDTSTSSTIPVQMQLLEEQSSSSSDQGPDTSRAAQVHANPSEIQLCQEWSSSGRAAEETTAVSVEPGNLVKCINCSQIFEQVSSSSLTWRDVKILVGPKFFDKPWALSGVTMCQSCLTSLRSVGCCQQRLEKIKALFKQAAFPESYLWTGSLCKSGKDFCMHCGGTLLPHPYRVAVFRQTAEGWFPADVITAEFHPLCPLQEGQDLYLCTRCYHDLGAIHNALKQVEVSWAKFMEKMVPSSYLYYSNQLQLQRQDYGRIGGKS</sequence>
<evidence type="ECO:0000313" key="2">
    <source>
        <dbReference type="Proteomes" id="UP000694845"/>
    </source>
</evidence>
<accession>A0A8B7YDL9</accession>
<gene>
    <name evidence="3 4" type="primary">LOC110979185</name>
</gene>
<protein>
    <submittedName>
        <fullName evidence="3 4">Uncharacterized protein LOC110979185</fullName>
    </submittedName>
</protein>
<feature type="compositionally biased region" description="Low complexity" evidence="1">
    <location>
        <begin position="628"/>
        <end position="638"/>
    </location>
</feature>
<organism evidence="2 3">
    <name type="scientific">Acanthaster planci</name>
    <name type="common">Crown-of-thorns starfish</name>
    <dbReference type="NCBI Taxonomy" id="133434"/>
    <lineage>
        <taxon>Eukaryota</taxon>
        <taxon>Metazoa</taxon>
        <taxon>Echinodermata</taxon>
        <taxon>Eleutherozoa</taxon>
        <taxon>Asterozoa</taxon>
        <taxon>Asteroidea</taxon>
        <taxon>Valvatacea</taxon>
        <taxon>Valvatida</taxon>
        <taxon>Acanthasteridae</taxon>
        <taxon>Acanthaster</taxon>
    </lineage>
</organism>
<evidence type="ECO:0000313" key="3">
    <source>
        <dbReference type="RefSeq" id="XP_022090470.1"/>
    </source>
</evidence>
<feature type="region of interest" description="Disordered" evidence="1">
    <location>
        <begin position="607"/>
        <end position="638"/>
    </location>
</feature>
<feature type="compositionally biased region" description="Low complexity" evidence="1">
    <location>
        <begin position="787"/>
        <end position="801"/>
    </location>
</feature>
<dbReference type="KEGG" id="aplc:110979185"/>
<dbReference type="RefSeq" id="XP_022090471.1">
    <property type="nucleotide sequence ID" value="XM_022234779.1"/>
</dbReference>
<reference evidence="3 4" key="1">
    <citation type="submission" date="2025-04" db="UniProtKB">
        <authorList>
            <consortium name="RefSeq"/>
        </authorList>
    </citation>
    <scope>IDENTIFICATION</scope>
</reference>
<feature type="compositionally biased region" description="Basic residues" evidence="1">
    <location>
        <begin position="765"/>
        <end position="776"/>
    </location>
</feature>
<proteinExistence type="predicted"/>
<evidence type="ECO:0000313" key="4">
    <source>
        <dbReference type="RefSeq" id="XP_022090471.1"/>
    </source>
</evidence>
<evidence type="ECO:0000256" key="1">
    <source>
        <dbReference type="SAM" id="MobiDB-lite"/>
    </source>
</evidence>
<keyword evidence="2" id="KW-1185">Reference proteome</keyword>
<dbReference type="Proteomes" id="UP000694845">
    <property type="component" value="Unplaced"/>
</dbReference>
<name>A0A8B7YDL9_ACAPL</name>
<dbReference type="OrthoDB" id="10677957at2759"/>
<dbReference type="RefSeq" id="XP_022090470.1">
    <property type="nucleotide sequence ID" value="XM_022234778.1"/>
</dbReference>
<feature type="region of interest" description="Disordered" evidence="1">
    <location>
        <begin position="763"/>
        <end position="825"/>
    </location>
</feature>
<feature type="region of interest" description="Disordered" evidence="1">
    <location>
        <begin position="161"/>
        <end position="185"/>
    </location>
</feature>
<dbReference type="GeneID" id="110979185"/>
<feature type="compositionally biased region" description="Polar residues" evidence="1">
    <location>
        <begin position="607"/>
        <end position="627"/>
    </location>
</feature>
<feature type="region of interest" description="Disordered" evidence="1">
    <location>
        <begin position="1026"/>
        <end position="1047"/>
    </location>
</feature>
<dbReference type="AlphaFoldDB" id="A0A8B7YDL9"/>